<evidence type="ECO:0000313" key="3">
    <source>
        <dbReference type="Proteomes" id="UP000034071"/>
    </source>
</evidence>
<dbReference type="PROSITE" id="PS51257">
    <property type="entry name" value="PROKAR_LIPOPROTEIN"/>
    <property type="match status" value="1"/>
</dbReference>
<feature type="signal peptide" evidence="1">
    <location>
        <begin position="1"/>
        <end position="18"/>
    </location>
</feature>
<dbReference type="HOGENOM" id="CLU_1774937_0_0_6"/>
<evidence type="ECO:0000256" key="1">
    <source>
        <dbReference type="SAM" id="SignalP"/>
    </source>
</evidence>
<dbReference type="KEGG" id="kge:TQ33_1955"/>
<keyword evidence="3" id="KW-1185">Reference proteome</keyword>
<dbReference type="AlphaFoldDB" id="A0A0F6TRU4"/>
<evidence type="ECO:0008006" key="4">
    <source>
        <dbReference type="Google" id="ProtNLM"/>
    </source>
</evidence>
<accession>A0A0F6TRU4</accession>
<gene>
    <name evidence="2" type="ORF">TQ33_1955</name>
</gene>
<evidence type="ECO:0000313" key="2">
    <source>
        <dbReference type="EMBL" id="AKE52889.1"/>
    </source>
</evidence>
<protein>
    <recommendedName>
        <fullName evidence="4">Lipoprotein</fullName>
    </recommendedName>
</protein>
<reference evidence="2 3" key="1">
    <citation type="submission" date="2015-02" db="EMBL/GenBank/DDBJ databases">
        <title>Complete genome sequence of Kangiella geojedonensis strain YCS-5T.</title>
        <authorList>
            <person name="Kim K.M."/>
        </authorList>
    </citation>
    <scope>NUCLEOTIDE SEQUENCE [LARGE SCALE GENOMIC DNA]</scope>
    <source>
        <strain evidence="2 3">YCS-5</strain>
    </source>
</reference>
<proteinExistence type="predicted"/>
<dbReference type="EMBL" id="CP010975">
    <property type="protein sequence ID" value="AKE52889.1"/>
    <property type="molecule type" value="Genomic_DNA"/>
</dbReference>
<dbReference type="RefSeq" id="WP_046561902.1">
    <property type="nucleotide sequence ID" value="NZ_CP010975.1"/>
</dbReference>
<dbReference type="OrthoDB" id="6194641at2"/>
<dbReference type="Proteomes" id="UP000034071">
    <property type="component" value="Chromosome"/>
</dbReference>
<organism evidence="2 3">
    <name type="scientific">Kangiella geojedonensis</name>
    <dbReference type="NCBI Taxonomy" id="914150"/>
    <lineage>
        <taxon>Bacteria</taxon>
        <taxon>Pseudomonadati</taxon>
        <taxon>Pseudomonadota</taxon>
        <taxon>Gammaproteobacteria</taxon>
        <taxon>Kangiellales</taxon>
        <taxon>Kangiellaceae</taxon>
        <taxon>Kangiella</taxon>
    </lineage>
</organism>
<keyword evidence="1" id="KW-0732">Signal</keyword>
<feature type="chain" id="PRO_5002510094" description="Lipoprotein" evidence="1">
    <location>
        <begin position="19"/>
        <end position="146"/>
    </location>
</feature>
<name>A0A0F6TRU4_9GAMM</name>
<sequence length="146" mass="16487">MRLLVLGILLLLVSACWEQDEVISIENNGHMKWLVIAKPDWEISSVEGVKDDLERYVSQMREAGWSIQAKSGVAKDQDVIVGLSGSLQKVAKKTDFYKIYSVNQASVKIEFLCPIIDDLRLHRFIKIKDSSRAAIKCGDGVQSFRF</sequence>